<reference evidence="9 10" key="1">
    <citation type="submission" date="2013-12" db="EMBL/GenBank/DDBJ databases">
        <title>Comparative genomics of relapsing fever spirochetes.</title>
        <authorList>
            <person name="Schwan T.G."/>
            <person name="Raffel S.J."/>
            <person name="Porcella S.F."/>
        </authorList>
    </citation>
    <scope>NUCLEOTIDE SEQUENCE [LARGE SCALE GENOMIC DNA]</scope>
    <source>
        <strain evidence="9 10">CR2A</strain>
    </source>
</reference>
<evidence type="ECO:0000256" key="6">
    <source>
        <dbReference type="ARBA" id="ARBA00023237"/>
    </source>
</evidence>
<dbReference type="PATRIC" id="fig|1432657.3.peg.1800"/>
<keyword evidence="5 8" id="KW-0564">Palmitate</keyword>
<keyword evidence="6 8" id="KW-0998">Cell outer membrane</keyword>
<dbReference type="AlphaFoldDB" id="W6TVU9"/>
<dbReference type="Proteomes" id="UP000019148">
    <property type="component" value="Unassembled WGS sequence"/>
</dbReference>
<evidence type="ECO:0000256" key="4">
    <source>
        <dbReference type="ARBA" id="ARBA00023136"/>
    </source>
</evidence>
<comment type="subcellular location">
    <subcellularLocation>
        <location evidence="2 8">Cell outer membrane</location>
        <topology evidence="2 8">Lipid-anchor</topology>
    </subcellularLocation>
</comment>
<accession>W6TVU9</accession>
<dbReference type="SUPFAM" id="SSF74748">
    <property type="entry name" value="Variable surface antigen VlsE"/>
    <property type="match status" value="1"/>
</dbReference>
<evidence type="ECO:0000256" key="2">
    <source>
        <dbReference type="ARBA" id="ARBA00004459"/>
    </source>
</evidence>
<evidence type="ECO:0000256" key="7">
    <source>
        <dbReference type="ARBA" id="ARBA00023288"/>
    </source>
</evidence>
<evidence type="ECO:0000256" key="5">
    <source>
        <dbReference type="ARBA" id="ARBA00023139"/>
    </source>
</evidence>
<evidence type="ECO:0000256" key="3">
    <source>
        <dbReference type="ARBA" id="ARBA00022729"/>
    </source>
</evidence>
<evidence type="ECO:0000313" key="10">
    <source>
        <dbReference type="Proteomes" id="UP000019148"/>
    </source>
</evidence>
<name>W6TVU9_9SPIR</name>
<sequence>MKIEGIKGIRGIRGIRGIKGEEELGNREERSEGRVKRRILMVMMMVMMGCNSGGVGGGEGGTGGGDGRGLSGAMMEVGKSAENVFYAFIELMSDVLGFSVNTTTKKEDVGNHFKSLGKKLEDTLKELEEVAVKSEIGVDKGISSKSPIREAVASAKEVLSSLKIHLESLGTVGDSNVVGDAATSATFGTAAADIELKKAYNALKEIVKLAINSGIANMTEGATTLTINGVDNKEGAKILATSNAGAAAADISKSAIILTAVGGEEMLNSIIKSGESDLALSADANGTTTAMSFARGGQASHLANASAKAAAVAGGIALRSLIKTSKLAAGGNSQSQGGKKEVQKIGIAAVNKLLGAVEGVIKKTVKNVLEKAKVEIDKARETTKTS</sequence>
<comment type="caution">
    <text evidence="9">The sequence shown here is derived from an EMBL/GenBank/DDBJ whole genome shotgun (WGS) entry which is preliminary data.</text>
</comment>
<keyword evidence="3" id="KW-0732">Signal</keyword>
<evidence type="ECO:0000313" key="9">
    <source>
        <dbReference type="EMBL" id="ETZ17146.1"/>
    </source>
</evidence>
<proteinExistence type="predicted"/>
<organism evidence="9 10">
    <name type="scientific">Borrelia duttonii CR2A</name>
    <dbReference type="NCBI Taxonomy" id="1432657"/>
    <lineage>
        <taxon>Bacteria</taxon>
        <taxon>Pseudomonadati</taxon>
        <taxon>Spirochaetota</taxon>
        <taxon>Spirochaetia</taxon>
        <taxon>Spirochaetales</taxon>
        <taxon>Borreliaceae</taxon>
        <taxon>Borrelia</taxon>
    </lineage>
</organism>
<evidence type="ECO:0000256" key="1">
    <source>
        <dbReference type="ARBA" id="ARBA00003932"/>
    </source>
</evidence>
<protein>
    <recommendedName>
        <fullName evidence="8">Variable large protein</fullName>
    </recommendedName>
</protein>
<comment type="function">
    <text evidence="1 8">The Vlp and Vsp proteins are antigenically distinct proteins, only one vlp or vsp gene is transcriptionally active at any one time. Switching between these genes is a mechanism of host immune response evasion.</text>
</comment>
<keyword evidence="4 8" id="KW-0472">Membrane</keyword>
<gene>
    <name evidence="9" type="ORF">BDCR2A_01932</name>
</gene>
<keyword evidence="7 8" id="KW-0449">Lipoprotein</keyword>
<dbReference type="GO" id="GO:0009279">
    <property type="term" value="C:cell outer membrane"/>
    <property type="evidence" value="ECO:0007669"/>
    <property type="project" value="UniProtKB-SubCell"/>
</dbReference>
<dbReference type="InterPro" id="IPR000680">
    <property type="entry name" value="Borrelia_lipo"/>
</dbReference>
<evidence type="ECO:0000256" key="8">
    <source>
        <dbReference type="RuleBase" id="RU363105"/>
    </source>
</evidence>
<dbReference type="EMBL" id="AZIT01000093">
    <property type="protein sequence ID" value="ETZ17146.1"/>
    <property type="molecule type" value="Genomic_DNA"/>
</dbReference>
<dbReference type="Pfam" id="PF00921">
    <property type="entry name" value="Lipoprotein_2"/>
    <property type="match status" value="1"/>
</dbReference>